<dbReference type="RefSeq" id="WP_089223455.1">
    <property type="nucleotide sequence ID" value="NZ_FZOF01000004.1"/>
</dbReference>
<evidence type="ECO:0000313" key="4">
    <source>
        <dbReference type="EMBL" id="SNS26921.1"/>
    </source>
</evidence>
<protein>
    <recommendedName>
        <fullName evidence="6">Secreted protein</fullName>
    </recommendedName>
</protein>
<accession>A0A239D4Y9</accession>
<evidence type="ECO:0000256" key="2">
    <source>
        <dbReference type="SAM" id="Phobius"/>
    </source>
</evidence>
<feature type="compositionally biased region" description="Acidic residues" evidence="1">
    <location>
        <begin position="230"/>
        <end position="241"/>
    </location>
</feature>
<keyword evidence="5" id="KW-1185">Reference proteome</keyword>
<keyword evidence="2" id="KW-1133">Transmembrane helix</keyword>
<feature type="compositionally biased region" description="Polar residues" evidence="1">
    <location>
        <begin position="37"/>
        <end position="51"/>
    </location>
</feature>
<organism evidence="4 5">
    <name type="scientific">Actinacidiphila glaucinigra</name>
    <dbReference type="NCBI Taxonomy" id="235986"/>
    <lineage>
        <taxon>Bacteria</taxon>
        <taxon>Bacillati</taxon>
        <taxon>Actinomycetota</taxon>
        <taxon>Actinomycetes</taxon>
        <taxon>Kitasatosporales</taxon>
        <taxon>Streptomycetaceae</taxon>
        <taxon>Actinacidiphila</taxon>
    </lineage>
</organism>
<evidence type="ECO:0000256" key="1">
    <source>
        <dbReference type="SAM" id="MobiDB-lite"/>
    </source>
</evidence>
<keyword evidence="2" id="KW-0472">Membrane</keyword>
<feature type="signal peptide" evidence="3">
    <location>
        <begin position="1"/>
        <end position="30"/>
    </location>
</feature>
<feature type="region of interest" description="Disordered" evidence="1">
    <location>
        <begin position="212"/>
        <end position="256"/>
    </location>
</feature>
<evidence type="ECO:0000313" key="5">
    <source>
        <dbReference type="Proteomes" id="UP000198280"/>
    </source>
</evidence>
<reference evidence="4 5" key="1">
    <citation type="submission" date="2017-06" db="EMBL/GenBank/DDBJ databases">
        <authorList>
            <person name="Kim H.J."/>
            <person name="Triplett B.A."/>
        </authorList>
    </citation>
    <scope>NUCLEOTIDE SEQUENCE [LARGE SCALE GENOMIC DNA]</scope>
    <source>
        <strain evidence="4 5">CGMCC 4.1858</strain>
    </source>
</reference>
<feature type="chain" id="PRO_5012376167" description="Secreted protein" evidence="3">
    <location>
        <begin position="31"/>
        <end position="298"/>
    </location>
</feature>
<name>A0A239D4Y9_9ACTN</name>
<feature type="transmembrane region" description="Helical" evidence="2">
    <location>
        <begin position="267"/>
        <end position="287"/>
    </location>
</feature>
<dbReference type="OrthoDB" id="3401783at2"/>
<sequence length="298" mass="30508">MRTIRTARRAAAVLLAGAALFAAGAGTAAADDATPSPGASGTGATEETVQPGTGFRTAGNLRPGVRTTPASASTGDYLYWVFPAAAGEVPTVSATVTLPEAASRHGNQTWQLDVYDGLRRRQACASGKPTRTASAQDTQLELSCRLRTVRAWSEAWADDPLPGAYYIRLTVLRLPDQDLGLPVQAQIGTTSTDAGGSKAVDGELAAPLTPVAKAGATLDPDAVPSVSATEESDEAADDEADPSASPVPAGLAQPEDGWGGGWWSDRWIWTAAGGVLAALAGVAGYSLTRGRGRVRPVA</sequence>
<gene>
    <name evidence="4" type="ORF">SAMN05216252_104369</name>
</gene>
<proteinExistence type="predicted"/>
<keyword evidence="3" id="KW-0732">Signal</keyword>
<feature type="region of interest" description="Disordered" evidence="1">
    <location>
        <begin position="29"/>
        <end position="67"/>
    </location>
</feature>
<dbReference type="EMBL" id="FZOF01000004">
    <property type="protein sequence ID" value="SNS26921.1"/>
    <property type="molecule type" value="Genomic_DNA"/>
</dbReference>
<dbReference type="AlphaFoldDB" id="A0A239D4Y9"/>
<keyword evidence="2" id="KW-0812">Transmembrane</keyword>
<evidence type="ECO:0000256" key="3">
    <source>
        <dbReference type="SAM" id="SignalP"/>
    </source>
</evidence>
<evidence type="ECO:0008006" key="6">
    <source>
        <dbReference type="Google" id="ProtNLM"/>
    </source>
</evidence>
<dbReference type="Proteomes" id="UP000198280">
    <property type="component" value="Unassembled WGS sequence"/>
</dbReference>